<organism evidence="1 2">
    <name type="scientific">Xylaria curta</name>
    <dbReference type="NCBI Taxonomy" id="42375"/>
    <lineage>
        <taxon>Eukaryota</taxon>
        <taxon>Fungi</taxon>
        <taxon>Dikarya</taxon>
        <taxon>Ascomycota</taxon>
        <taxon>Pezizomycotina</taxon>
        <taxon>Sordariomycetes</taxon>
        <taxon>Xylariomycetidae</taxon>
        <taxon>Xylariales</taxon>
        <taxon>Xylariaceae</taxon>
        <taxon>Xylaria</taxon>
    </lineage>
</organism>
<dbReference type="Proteomes" id="UP001143856">
    <property type="component" value="Unassembled WGS sequence"/>
</dbReference>
<protein>
    <submittedName>
        <fullName evidence="1">Uncharacterized protein</fullName>
    </submittedName>
</protein>
<gene>
    <name evidence="1" type="ORF">NUW58_g6886</name>
</gene>
<comment type="caution">
    <text evidence="1">The sequence shown here is derived from an EMBL/GenBank/DDBJ whole genome shotgun (WGS) entry which is preliminary data.</text>
</comment>
<keyword evidence="2" id="KW-1185">Reference proteome</keyword>
<reference evidence="1" key="1">
    <citation type="submission" date="2022-10" db="EMBL/GenBank/DDBJ databases">
        <title>Genome Sequence of Xylaria curta.</title>
        <authorList>
            <person name="Buettner E."/>
        </authorList>
    </citation>
    <scope>NUCLEOTIDE SEQUENCE</scope>
    <source>
        <strain evidence="1">Babe10</strain>
    </source>
</reference>
<evidence type="ECO:0000313" key="1">
    <source>
        <dbReference type="EMBL" id="KAJ2980652.1"/>
    </source>
</evidence>
<evidence type="ECO:0000313" key="2">
    <source>
        <dbReference type="Proteomes" id="UP001143856"/>
    </source>
</evidence>
<proteinExistence type="predicted"/>
<dbReference type="EMBL" id="JAPDGR010001655">
    <property type="protein sequence ID" value="KAJ2980652.1"/>
    <property type="molecule type" value="Genomic_DNA"/>
</dbReference>
<sequence>MASKPKIISLEAALEEERKEIESLMSMPQASRRPPSVGPRSPSPYLRSPVRSMLDIDSPPPSRQVTRSMLDIDSPLPTPSSTHTSPTLHFKTPALDNSTRHRSMSDAASNPVPDLGPRSPPLVGPKNTDLTSAYKFHDILPTNVGQALPPKRGSSGVARGGSIGEALRGPDLSNLVLPGDSGRPFAFRKNKSKSPNNRFSLRSSSPFGNTSKRSPPQQSNTLMLDNGEIVDMNNAYRRLSDANLIYGGPSLASLARKKPDDSDGYGRIAKDNLSPYGELLPDESDDDAANSSDEENERGRTLTPRAGSKEDQLESKGTAKSLLAAVDDERKQVAVQPQYRSLFDDPSITVTSPSGERSKPKSSKQVVQPATSFDQEPASGTQTPFDPDLDADVNAIKAAQNLQLTLTPIISTPEVSRSIRIIYRGEFPKRRI</sequence>
<name>A0ACC1NN03_9PEZI</name>
<accession>A0ACC1NN03</accession>